<sequence>MAIYKANGKHVNCYYDEMFYERLDDFKHNDSIVIVEVTSENFEKFIDPESQTEAYKLFENFTFKEIGYTDYG</sequence>
<name>A0A382T455_9ZZZZ</name>
<evidence type="ECO:0000313" key="1">
    <source>
        <dbReference type="EMBL" id="SVD16168.1"/>
    </source>
</evidence>
<feature type="non-terminal residue" evidence="1">
    <location>
        <position position="72"/>
    </location>
</feature>
<reference evidence="1" key="1">
    <citation type="submission" date="2018-05" db="EMBL/GenBank/DDBJ databases">
        <authorList>
            <person name="Lanie J.A."/>
            <person name="Ng W.-L."/>
            <person name="Kazmierczak K.M."/>
            <person name="Andrzejewski T.M."/>
            <person name="Davidsen T.M."/>
            <person name="Wayne K.J."/>
            <person name="Tettelin H."/>
            <person name="Glass J.I."/>
            <person name="Rusch D."/>
            <person name="Podicherti R."/>
            <person name="Tsui H.-C.T."/>
            <person name="Winkler M.E."/>
        </authorList>
    </citation>
    <scope>NUCLEOTIDE SEQUENCE</scope>
</reference>
<proteinExistence type="predicted"/>
<protein>
    <submittedName>
        <fullName evidence="1">Uncharacterized protein</fullName>
    </submittedName>
</protein>
<organism evidence="1">
    <name type="scientific">marine metagenome</name>
    <dbReference type="NCBI Taxonomy" id="408172"/>
    <lineage>
        <taxon>unclassified sequences</taxon>
        <taxon>metagenomes</taxon>
        <taxon>ecological metagenomes</taxon>
    </lineage>
</organism>
<dbReference type="EMBL" id="UINC01133310">
    <property type="protein sequence ID" value="SVD16168.1"/>
    <property type="molecule type" value="Genomic_DNA"/>
</dbReference>
<dbReference type="AlphaFoldDB" id="A0A382T455"/>
<accession>A0A382T455</accession>
<gene>
    <name evidence="1" type="ORF">METZ01_LOCUS369022</name>
</gene>